<feature type="region of interest" description="Disordered" evidence="1">
    <location>
        <begin position="92"/>
        <end position="112"/>
    </location>
</feature>
<evidence type="ECO:0000313" key="3">
    <source>
        <dbReference type="Proteomes" id="UP000007115"/>
    </source>
</evidence>
<dbReference type="Proteomes" id="UP000007115">
    <property type="component" value="Unassembled WGS sequence"/>
</dbReference>
<dbReference type="AlphaFoldDB" id="G9MR91"/>
<evidence type="ECO:0000313" key="2">
    <source>
        <dbReference type="EMBL" id="EHK22615.1"/>
    </source>
</evidence>
<dbReference type="HOGENOM" id="CLU_2146219_0_0_1"/>
<accession>G9MR91</accession>
<evidence type="ECO:0000256" key="1">
    <source>
        <dbReference type="SAM" id="MobiDB-lite"/>
    </source>
</evidence>
<dbReference type="GeneID" id="25791593"/>
<gene>
    <name evidence="2" type="ORF">TRIVIDRAFT_221884</name>
</gene>
<comment type="caution">
    <text evidence="2">The sequence shown here is derived from an EMBL/GenBank/DDBJ whole genome shotgun (WGS) entry which is preliminary data.</text>
</comment>
<dbReference type="InParanoid" id="G9MR91"/>
<dbReference type="EMBL" id="ABDF02000006">
    <property type="protein sequence ID" value="EHK22615.1"/>
    <property type="molecule type" value="Genomic_DNA"/>
</dbReference>
<protein>
    <submittedName>
        <fullName evidence="2">Uncharacterized protein</fullName>
    </submittedName>
</protein>
<sequence>MHTKAFVRAPDGYSHMRADMDTIWTSRSTTAIVGLHSLGGRTCMGEERKSKGKARIPSILLLPHGSRKHACFLRFPAAAFIGLGKNRRCLQRGGRASLRDRSDGDVPFSYTQ</sequence>
<organism evidence="2 3">
    <name type="scientific">Hypocrea virens (strain Gv29-8 / FGSC 10586)</name>
    <name type="common">Gliocladium virens</name>
    <name type="synonym">Trichoderma virens</name>
    <dbReference type="NCBI Taxonomy" id="413071"/>
    <lineage>
        <taxon>Eukaryota</taxon>
        <taxon>Fungi</taxon>
        <taxon>Dikarya</taxon>
        <taxon>Ascomycota</taxon>
        <taxon>Pezizomycotina</taxon>
        <taxon>Sordariomycetes</taxon>
        <taxon>Hypocreomycetidae</taxon>
        <taxon>Hypocreales</taxon>
        <taxon>Hypocreaceae</taxon>
        <taxon>Trichoderma</taxon>
    </lineage>
</organism>
<reference evidence="2 3" key="1">
    <citation type="journal article" date="2011" name="Genome Biol.">
        <title>Comparative genome sequence analysis underscores mycoparasitism as the ancestral life style of Trichoderma.</title>
        <authorList>
            <person name="Kubicek C.P."/>
            <person name="Herrera-Estrella A."/>
            <person name="Seidl-Seiboth V."/>
            <person name="Martinez D.A."/>
            <person name="Druzhinina I.S."/>
            <person name="Thon M."/>
            <person name="Zeilinger S."/>
            <person name="Casas-Flores S."/>
            <person name="Horwitz B.A."/>
            <person name="Mukherjee P.K."/>
            <person name="Mukherjee M."/>
            <person name="Kredics L."/>
            <person name="Alcaraz L.D."/>
            <person name="Aerts A."/>
            <person name="Antal Z."/>
            <person name="Atanasova L."/>
            <person name="Cervantes-Badillo M.G."/>
            <person name="Challacombe J."/>
            <person name="Chertkov O."/>
            <person name="McCluskey K."/>
            <person name="Coulpier F."/>
            <person name="Deshpande N."/>
            <person name="von Doehren H."/>
            <person name="Ebbole D.J."/>
            <person name="Esquivel-Naranjo E.U."/>
            <person name="Fekete E."/>
            <person name="Flipphi M."/>
            <person name="Glaser F."/>
            <person name="Gomez-Rodriguez E.Y."/>
            <person name="Gruber S."/>
            <person name="Han C."/>
            <person name="Henrissat B."/>
            <person name="Hermosa R."/>
            <person name="Hernandez-Onate M."/>
            <person name="Karaffa L."/>
            <person name="Kosti I."/>
            <person name="Le Crom S."/>
            <person name="Lindquist E."/>
            <person name="Lucas S."/>
            <person name="Luebeck M."/>
            <person name="Luebeck P.S."/>
            <person name="Margeot A."/>
            <person name="Metz B."/>
            <person name="Misra M."/>
            <person name="Nevalainen H."/>
            <person name="Omann M."/>
            <person name="Packer N."/>
            <person name="Perrone G."/>
            <person name="Uresti-Rivera E.E."/>
            <person name="Salamov A."/>
            <person name="Schmoll M."/>
            <person name="Seiboth B."/>
            <person name="Shapiro H."/>
            <person name="Sukno S."/>
            <person name="Tamayo-Ramos J.A."/>
            <person name="Tisch D."/>
            <person name="Wiest A."/>
            <person name="Wilkinson H.H."/>
            <person name="Zhang M."/>
            <person name="Coutinho P.M."/>
            <person name="Kenerley C.M."/>
            <person name="Monte E."/>
            <person name="Baker S.E."/>
            <person name="Grigoriev I.V."/>
        </authorList>
    </citation>
    <scope>NUCLEOTIDE SEQUENCE [LARGE SCALE GENOMIC DNA]</scope>
    <source>
        <strain evidence="3">Gv29-8 / FGSC 10586</strain>
    </source>
</reference>
<dbReference type="VEuPathDB" id="FungiDB:TRIVIDRAFT_221884"/>
<keyword evidence="3" id="KW-1185">Reference proteome</keyword>
<proteinExistence type="predicted"/>
<dbReference type="RefSeq" id="XP_013956829.1">
    <property type="nucleotide sequence ID" value="XM_014101354.1"/>
</dbReference>
<name>G9MR91_HYPVG</name>